<keyword evidence="5 10" id="KW-0812">Transmembrane</keyword>
<feature type="transmembrane region" description="Helical" evidence="10">
    <location>
        <begin position="12"/>
        <end position="29"/>
    </location>
</feature>
<comment type="subcellular location">
    <subcellularLocation>
        <location evidence="1 10">Golgi apparatus membrane</location>
        <topology evidence="1 10">Single-pass type II membrane protein</topology>
    </subcellularLocation>
</comment>
<dbReference type="Pfam" id="PF01762">
    <property type="entry name" value="Galactosyl_T"/>
    <property type="match status" value="1"/>
</dbReference>
<comment type="caution">
    <text evidence="11">The sequence shown here is derived from an EMBL/GenBank/DDBJ whole genome shotgun (WGS) entry which is preliminary data.</text>
</comment>
<keyword evidence="8 10" id="KW-0333">Golgi apparatus</keyword>
<dbReference type="EC" id="2.4.1.-" evidence="10"/>
<comment type="similarity">
    <text evidence="2 10">Belongs to the glycosyltransferase 31 family.</text>
</comment>
<evidence type="ECO:0000313" key="11">
    <source>
        <dbReference type="EMBL" id="KAK5985352.1"/>
    </source>
</evidence>
<dbReference type="GO" id="GO:0016758">
    <property type="term" value="F:hexosyltransferase activity"/>
    <property type="evidence" value="ECO:0007669"/>
    <property type="project" value="InterPro"/>
</dbReference>
<evidence type="ECO:0000256" key="5">
    <source>
        <dbReference type="ARBA" id="ARBA00022692"/>
    </source>
</evidence>
<dbReference type="PANTHER" id="PTHR11214">
    <property type="entry name" value="BETA-1,3-N-ACETYLGLUCOSAMINYLTRANSFERASE"/>
    <property type="match status" value="1"/>
</dbReference>
<evidence type="ECO:0000256" key="9">
    <source>
        <dbReference type="ARBA" id="ARBA00023136"/>
    </source>
</evidence>
<accession>A0AAN8IXR1</accession>
<keyword evidence="6 10" id="KW-0735">Signal-anchor</keyword>
<protein>
    <recommendedName>
        <fullName evidence="10">Hexosyltransferase</fullName>
        <ecNumber evidence="10">2.4.1.-</ecNumber>
    </recommendedName>
</protein>
<evidence type="ECO:0000256" key="1">
    <source>
        <dbReference type="ARBA" id="ARBA00004323"/>
    </source>
</evidence>
<evidence type="ECO:0000256" key="2">
    <source>
        <dbReference type="ARBA" id="ARBA00008661"/>
    </source>
</evidence>
<dbReference type="GO" id="GO:0006493">
    <property type="term" value="P:protein O-linked glycosylation"/>
    <property type="evidence" value="ECO:0007669"/>
    <property type="project" value="TreeGrafter"/>
</dbReference>
<feature type="non-terminal residue" evidence="11">
    <location>
        <position position="291"/>
    </location>
</feature>
<evidence type="ECO:0000256" key="8">
    <source>
        <dbReference type="ARBA" id="ARBA00023034"/>
    </source>
</evidence>
<evidence type="ECO:0000256" key="7">
    <source>
        <dbReference type="ARBA" id="ARBA00022989"/>
    </source>
</evidence>
<keyword evidence="4" id="KW-0808">Transferase</keyword>
<reference evidence="11 12" key="1">
    <citation type="submission" date="2019-10" db="EMBL/GenBank/DDBJ databases">
        <title>Assembly and Annotation for the nematode Trichostrongylus colubriformis.</title>
        <authorList>
            <person name="Martin J."/>
        </authorList>
    </citation>
    <scope>NUCLEOTIDE SEQUENCE [LARGE SCALE GENOMIC DNA]</scope>
    <source>
        <strain evidence="11">G859</strain>
        <tissue evidence="11">Whole worm</tissue>
    </source>
</reference>
<dbReference type="GO" id="GO:0000139">
    <property type="term" value="C:Golgi membrane"/>
    <property type="evidence" value="ECO:0007669"/>
    <property type="project" value="UniProtKB-SubCell"/>
</dbReference>
<dbReference type="AlphaFoldDB" id="A0AAN8IXR1"/>
<dbReference type="EMBL" id="WIXE01001838">
    <property type="protein sequence ID" value="KAK5985352.1"/>
    <property type="molecule type" value="Genomic_DNA"/>
</dbReference>
<evidence type="ECO:0000256" key="10">
    <source>
        <dbReference type="RuleBase" id="RU363063"/>
    </source>
</evidence>
<evidence type="ECO:0000256" key="6">
    <source>
        <dbReference type="ARBA" id="ARBA00022968"/>
    </source>
</evidence>
<evidence type="ECO:0000313" key="12">
    <source>
        <dbReference type="Proteomes" id="UP001331761"/>
    </source>
</evidence>
<keyword evidence="3 10" id="KW-0328">Glycosyltransferase</keyword>
<keyword evidence="7 10" id="KW-1133">Transmembrane helix</keyword>
<dbReference type="Gene3D" id="3.90.550.50">
    <property type="match status" value="1"/>
</dbReference>
<keyword evidence="12" id="KW-1185">Reference proteome</keyword>
<dbReference type="PANTHER" id="PTHR11214:SF314">
    <property type="entry name" value="HEXOSYLTRANSFERASE"/>
    <property type="match status" value="1"/>
</dbReference>
<dbReference type="Proteomes" id="UP001331761">
    <property type="component" value="Unassembled WGS sequence"/>
</dbReference>
<keyword evidence="9 10" id="KW-0472">Membrane</keyword>
<evidence type="ECO:0000256" key="3">
    <source>
        <dbReference type="ARBA" id="ARBA00022676"/>
    </source>
</evidence>
<dbReference type="InterPro" id="IPR002659">
    <property type="entry name" value="Glyco_trans_31"/>
</dbReference>
<organism evidence="11 12">
    <name type="scientific">Trichostrongylus colubriformis</name>
    <name type="common">Black scour worm</name>
    <dbReference type="NCBI Taxonomy" id="6319"/>
    <lineage>
        <taxon>Eukaryota</taxon>
        <taxon>Metazoa</taxon>
        <taxon>Ecdysozoa</taxon>
        <taxon>Nematoda</taxon>
        <taxon>Chromadorea</taxon>
        <taxon>Rhabditida</taxon>
        <taxon>Rhabditina</taxon>
        <taxon>Rhabditomorpha</taxon>
        <taxon>Strongyloidea</taxon>
        <taxon>Trichostrongylidae</taxon>
        <taxon>Trichostrongylus</taxon>
    </lineage>
</organism>
<sequence length="291" mass="33526">MRAPHSDGTLRSVTELLVIASLLYGYILLKLSFCSEMLDIDKDPTINQIVFRNVTITYTYLLLPNVSKCNGLMNEIVAVVLSTPEHVMIRQAIRKSWASPSKSESIANGFVTVYFLLSAPKSDREMEAVLAEQKSYHDLIVTDMEESYENLVYKVSAMMSFFLKYCKKADFLMKVDDDVAIHLNRMITHWKKTRHNDNDIYCRLWSGLPPIRDPYSKWYIPYEIWPKKVYPSYCDGPIYLIGRSAIQSIFGIALHCYDPFPLEDVFFTGILASAIGILRIDWQFKIQSVDE</sequence>
<evidence type="ECO:0000256" key="4">
    <source>
        <dbReference type="ARBA" id="ARBA00022679"/>
    </source>
</evidence>
<gene>
    <name evidence="11" type="ORF">GCK32_014085</name>
</gene>
<proteinExistence type="inferred from homology"/>
<name>A0AAN8IXR1_TRICO</name>